<evidence type="ECO:0000256" key="4">
    <source>
        <dbReference type="ARBA" id="ARBA00022825"/>
    </source>
</evidence>
<dbReference type="STRING" id="1802399.A3E39_03120"/>
<dbReference type="SUPFAM" id="SSF50156">
    <property type="entry name" value="PDZ domain-like"/>
    <property type="match status" value="1"/>
</dbReference>
<accession>A0A1F7UIX4</accession>
<dbReference type="Proteomes" id="UP000176603">
    <property type="component" value="Unassembled WGS sequence"/>
</dbReference>
<evidence type="ECO:0000313" key="8">
    <source>
        <dbReference type="Proteomes" id="UP000176603"/>
    </source>
</evidence>
<dbReference type="Pfam" id="PF17820">
    <property type="entry name" value="PDZ_6"/>
    <property type="match status" value="1"/>
</dbReference>
<evidence type="ECO:0000256" key="1">
    <source>
        <dbReference type="ARBA" id="ARBA00009179"/>
    </source>
</evidence>
<dbReference type="SMART" id="SM00245">
    <property type="entry name" value="TSPc"/>
    <property type="match status" value="1"/>
</dbReference>
<dbReference type="InterPro" id="IPR001478">
    <property type="entry name" value="PDZ"/>
</dbReference>
<name>A0A1F7UIX4_9BACT</name>
<dbReference type="FunFam" id="2.30.42.10:FF:000063">
    <property type="entry name" value="Peptidase, S41 family"/>
    <property type="match status" value="1"/>
</dbReference>
<keyword evidence="3 5" id="KW-0378">Hydrolase</keyword>
<gene>
    <name evidence="7" type="ORF">A3E39_03120</name>
</gene>
<dbReference type="GO" id="GO:0006508">
    <property type="term" value="P:proteolysis"/>
    <property type="evidence" value="ECO:0007669"/>
    <property type="project" value="UniProtKB-KW"/>
</dbReference>
<reference evidence="7 8" key="1">
    <citation type="journal article" date="2016" name="Nat. Commun.">
        <title>Thousands of microbial genomes shed light on interconnected biogeochemical processes in an aquifer system.</title>
        <authorList>
            <person name="Anantharaman K."/>
            <person name="Brown C.T."/>
            <person name="Hug L.A."/>
            <person name="Sharon I."/>
            <person name="Castelle C.J."/>
            <person name="Probst A.J."/>
            <person name="Thomas B.C."/>
            <person name="Singh A."/>
            <person name="Wilkins M.J."/>
            <person name="Karaoz U."/>
            <person name="Brodie E.L."/>
            <person name="Williams K.H."/>
            <person name="Hubbard S.S."/>
            <person name="Banfield J.F."/>
        </authorList>
    </citation>
    <scope>NUCLEOTIDE SEQUENCE [LARGE SCALE GENOMIC DNA]</scope>
</reference>
<dbReference type="PROSITE" id="PS50106">
    <property type="entry name" value="PDZ"/>
    <property type="match status" value="1"/>
</dbReference>
<dbReference type="InterPro" id="IPR036034">
    <property type="entry name" value="PDZ_sf"/>
</dbReference>
<keyword evidence="2 5" id="KW-0645">Protease</keyword>
<dbReference type="InterPro" id="IPR029045">
    <property type="entry name" value="ClpP/crotonase-like_dom_sf"/>
</dbReference>
<dbReference type="CDD" id="cd06782">
    <property type="entry name" value="cpPDZ_CPP-like"/>
    <property type="match status" value="1"/>
</dbReference>
<dbReference type="GO" id="GO:0007165">
    <property type="term" value="P:signal transduction"/>
    <property type="evidence" value="ECO:0007669"/>
    <property type="project" value="TreeGrafter"/>
</dbReference>
<dbReference type="NCBIfam" id="TIGR00225">
    <property type="entry name" value="prc"/>
    <property type="match status" value="1"/>
</dbReference>
<dbReference type="Pfam" id="PF03572">
    <property type="entry name" value="Peptidase_S41"/>
    <property type="match status" value="1"/>
</dbReference>
<proteinExistence type="inferred from homology"/>
<evidence type="ECO:0000256" key="3">
    <source>
        <dbReference type="ARBA" id="ARBA00022801"/>
    </source>
</evidence>
<organism evidence="7 8">
    <name type="scientific">Candidatus Uhrbacteria bacterium RIFCSPHIGHO2_12_FULL_60_25</name>
    <dbReference type="NCBI Taxonomy" id="1802399"/>
    <lineage>
        <taxon>Bacteria</taxon>
        <taxon>Candidatus Uhriibacteriota</taxon>
    </lineage>
</organism>
<dbReference type="Gene3D" id="3.90.226.10">
    <property type="entry name" value="2-enoyl-CoA Hydratase, Chain A, domain 1"/>
    <property type="match status" value="1"/>
</dbReference>
<dbReference type="InterPro" id="IPR004447">
    <property type="entry name" value="Peptidase_S41A"/>
</dbReference>
<dbReference type="GO" id="GO:0030288">
    <property type="term" value="C:outer membrane-bounded periplasmic space"/>
    <property type="evidence" value="ECO:0007669"/>
    <property type="project" value="TreeGrafter"/>
</dbReference>
<sequence>MPFIPGKKQIKSHPVLVTVIIAAAALSVGLVFGYERGNAARGLSWGDKTVRNATSSSAGKLTGIGSIPASGTLEDVDFSLFWEVWNDLKDQYYEQPVDEKAMFYGALRGLAASLGDPYTNYFEPQDAEEFSEALKGEFSGIGAEIGVKDGQLQIISPLPDSPAEKAGIRPRDLILKIDGEESLSMPVDQAVTKIRGPKGTQVKLQLGRVTGSSATGTAPTAETVDVTITRDTIVVKSVRVKPLADGFFLIEIHNFNADVAESFRSAVDEVLGKNAKGIVVDLRNDPGGYLDKAITVAGEWIPDDIVVEQREQGTITQRYRGEGRGLLKKVPTVVLVNEGSASASEILAGALQDYGIATIVGKKTFGKGSVQDYSEYPDGSALKVTIAEWLTPKGRSINKEGIVPDIIVERTPEDAYADRDPQLDKALELLRDGKAKPSDSPKP</sequence>
<dbReference type="GO" id="GO:0008236">
    <property type="term" value="F:serine-type peptidase activity"/>
    <property type="evidence" value="ECO:0007669"/>
    <property type="project" value="UniProtKB-KW"/>
</dbReference>
<dbReference type="CDD" id="cd07560">
    <property type="entry name" value="Peptidase_S41_CPP"/>
    <property type="match status" value="1"/>
</dbReference>
<dbReference type="Gene3D" id="3.30.750.44">
    <property type="match status" value="1"/>
</dbReference>
<evidence type="ECO:0000313" key="7">
    <source>
        <dbReference type="EMBL" id="OGL78220.1"/>
    </source>
</evidence>
<dbReference type="AlphaFoldDB" id="A0A1F7UIX4"/>
<feature type="domain" description="PDZ" evidence="6">
    <location>
        <begin position="127"/>
        <end position="195"/>
    </location>
</feature>
<evidence type="ECO:0000256" key="2">
    <source>
        <dbReference type="ARBA" id="ARBA00022670"/>
    </source>
</evidence>
<dbReference type="InterPro" id="IPR041489">
    <property type="entry name" value="PDZ_6"/>
</dbReference>
<dbReference type="PANTHER" id="PTHR32060:SF30">
    <property type="entry name" value="CARBOXY-TERMINAL PROCESSING PROTEASE CTPA"/>
    <property type="match status" value="1"/>
</dbReference>
<dbReference type="SMART" id="SM00228">
    <property type="entry name" value="PDZ"/>
    <property type="match status" value="1"/>
</dbReference>
<dbReference type="InterPro" id="IPR005151">
    <property type="entry name" value="Tail-specific_protease"/>
</dbReference>
<comment type="similarity">
    <text evidence="1 5">Belongs to the peptidase S41A family.</text>
</comment>
<protein>
    <recommendedName>
        <fullName evidence="6">PDZ domain-containing protein</fullName>
    </recommendedName>
</protein>
<dbReference type="SUPFAM" id="SSF52096">
    <property type="entry name" value="ClpP/crotonase"/>
    <property type="match status" value="1"/>
</dbReference>
<dbReference type="Gene3D" id="2.30.42.10">
    <property type="match status" value="1"/>
</dbReference>
<dbReference type="GO" id="GO:0004175">
    <property type="term" value="F:endopeptidase activity"/>
    <property type="evidence" value="ECO:0007669"/>
    <property type="project" value="TreeGrafter"/>
</dbReference>
<keyword evidence="4 5" id="KW-0720">Serine protease</keyword>
<evidence type="ECO:0000256" key="5">
    <source>
        <dbReference type="RuleBase" id="RU004404"/>
    </source>
</evidence>
<dbReference type="EMBL" id="MGEH01000036">
    <property type="protein sequence ID" value="OGL78220.1"/>
    <property type="molecule type" value="Genomic_DNA"/>
</dbReference>
<evidence type="ECO:0000259" key="6">
    <source>
        <dbReference type="PROSITE" id="PS50106"/>
    </source>
</evidence>
<comment type="caution">
    <text evidence="7">The sequence shown here is derived from an EMBL/GenBank/DDBJ whole genome shotgun (WGS) entry which is preliminary data.</text>
</comment>
<dbReference type="PANTHER" id="PTHR32060">
    <property type="entry name" value="TAIL-SPECIFIC PROTEASE"/>
    <property type="match status" value="1"/>
</dbReference>